<dbReference type="EMBL" id="CP012390">
    <property type="protein sequence ID" value="ALE19383.1"/>
    <property type="molecule type" value="Genomic_DNA"/>
</dbReference>
<dbReference type="Pfam" id="PF11253">
    <property type="entry name" value="DUF3052"/>
    <property type="match status" value="1"/>
</dbReference>
<gene>
    <name evidence="1" type="ORF">AL705_07380</name>
    <name evidence="2" type="ORF">LC603019_01465</name>
</gene>
<dbReference type="PATRIC" id="fig|1528099.3.peg.1451"/>
<accession>A0A0M4MCT7</accession>
<dbReference type="EMBL" id="LR584267">
    <property type="protein sequence ID" value="VHO01531.1"/>
    <property type="molecule type" value="Genomic_DNA"/>
</dbReference>
<evidence type="ECO:0000313" key="3">
    <source>
        <dbReference type="Proteomes" id="UP000068137"/>
    </source>
</evidence>
<reference evidence="1" key="2">
    <citation type="journal article" date="2016" name="Int. J. Syst. Evol. Microbiol.">
        <title>Lawsonella clevelandensis gen. nov., sp. nov., a new member of the suborder Corynebacterineae isolated from human abscesses.</title>
        <authorList>
            <person name="Bell M.E."/>
            <person name="Bernard K.A."/>
            <person name="Harrington S.M."/>
            <person name="Patel N.B."/>
            <person name="Tucker T.A."/>
            <person name="Metcalfe M.G."/>
            <person name="McQuiston J.R."/>
        </authorList>
    </citation>
    <scope>NUCLEOTIDE SEQUENCE</scope>
    <source>
        <strain evidence="1">X1698</strain>
    </source>
</reference>
<dbReference type="InterPro" id="IPR021412">
    <property type="entry name" value="DUF3052"/>
</dbReference>
<dbReference type="RefSeq" id="WP_053962452.1">
    <property type="nucleotide sequence ID" value="NZ_CAJPTR010000004.1"/>
</dbReference>
<evidence type="ECO:0008006" key="5">
    <source>
        <dbReference type="Google" id="ProtNLM"/>
    </source>
</evidence>
<evidence type="ECO:0000313" key="2">
    <source>
        <dbReference type="EMBL" id="VHO01531.1"/>
    </source>
</evidence>
<evidence type="ECO:0000313" key="4">
    <source>
        <dbReference type="Proteomes" id="UP000324288"/>
    </source>
</evidence>
<name>A0A0M4MCT7_9ACTN</name>
<dbReference type="KEGG" id="cbq:AL705_07380"/>
<reference evidence="1 3" key="1">
    <citation type="journal article" date="2015" name="Genome Announc.">
        <title>Complete Genome Sequences for Two Strains of a Novel Fastidious, Partially Acid-Fast, Gram-Positive Corynebacterineae Bacterium, Derived from Human Clinical Samples.</title>
        <authorList>
            <person name="Nicholson A.C."/>
            <person name="Bell M."/>
            <person name="Humrighouse B.W."/>
            <person name="McQuiston J.R."/>
        </authorList>
    </citation>
    <scope>NUCLEOTIDE SEQUENCE [LARGE SCALE GENOMIC DNA]</scope>
    <source>
        <strain evidence="1 3">X1698</strain>
    </source>
</reference>
<evidence type="ECO:0000313" key="1">
    <source>
        <dbReference type="EMBL" id="ALE19383.1"/>
    </source>
</evidence>
<dbReference type="Proteomes" id="UP000068137">
    <property type="component" value="Chromosome"/>
</dbReference>
<dbReference type="OrthoDB" id="5185945at2"/>
<organism evidence="1 3">
    <name type="scientific">Lawsonella clevelandensis</name>
    <dbReference type="NCBI Taxonomy" id="1528099"/>
    <lineage>
        <taxon>Bacteria</taxon>
        <taxon>Bacillati</taxon>
        <taxon>Actinomycetota</taxon>
        <taxon>Actinomycetes</taxon>
        <taxon>Mycobacteriales</taxon>
        <taxon>Lawsonellaceae</taxon>
        <taxon>Lawsonella</taxon>
    </lineage>
</organism>
<protein>
    <recommendedName>
        <fullName evidence="5">DUF3052 domain-containing protein</fullName>
    </recommendedName>
</protein>
<keyword evidence="4" id="KW-1185">Reference proteome</keyword>
<dbReference type="STRING" id="1528099.AL705_07380"/>
<dbReference type="AlphaFoldDB" id="A0A0M4MCT7"/>
<proteinExistence type="predicted"/>
<dbReference type="GeneID" id="84895363"/>
<reference evidence="2 4" key="3">
    <citation type="submission" date="2019-04" db="EMBL/GenBank/DDBJ databases">
        <authorList>
            <person name="Seth-Smith MB H."/>
            <person name="Seth-Smith H."/>
        </authorList>
    </citation>
    <scope>NUCLEOTIDE SEQUENCE [LARGE SCALE GENOMIC DNA]</scope>
    <source>
        <strain evidence="2">USB-603019</strain>
    </source>
</reference>
<dbReference type="Proteomes" id="UP000324288">
    <property type="component" value="Chromosome"/>
</dbReference>
<sequence>MSASSDANSFNAILAHKLEISDDMVVQEVGWDDDCDSSISEAIEDIIGSTLLEDTSYDVCDAILFWWRDGDGDLTDDLVDVVAPLSDGGVVWLTTPKTGQPDAVDPSEIAESARTAGLSQTSTSAVNDWIVTRLVQARHGAPRR</sequence>